<accession>A0A7W9FC62</accession>
<comment type="catalytic activity">
    <reaction evidence="1 4 5">
        <text>[protein]-peptidylproline (omega=180) = [protein]-peptidylproline (omega=0)</text>
        <dbReference type="Rhea" id="RHEA:16237"/>
        <dbReference type="Rhea" id="RHEA-COMP:10747"/>
        <dbReference type="Rhea" id="RHEA-COMP:10748"/>
        <dbReference type="ChEBI" id="CHEBI:83833"/>
        <dbReference type="ChEBI" id="CHEBI:83834"/>
        <dbReference type="EC" id="5.2.1.8"/>
    </reaction>
</comment>
<dbReference type="InterPro" id="IPR046357">
    <property type="entry name" value="PPIase_dom_sf"/>
</dbReference>
<reference evidence="8 9" key="1">
    <citation type="submission" date="2020-08" db="EMBL/GenBank/DDBJ databases">
        <title>Sequencing the genomes of 1000 actinobacteria strains.</title>
        <authorList>
            <person name="Klenk H.-P."/>
        </authorList>
    </citation>
    <scope>NUCLEOTIDE SEQUENCE [LARGE SCALE GENOMIC DNA]</scope>
    <source>
        <strain evidence="8 9">DSM 24823</strain>
    </source>
</reference>
<evidence type="ECO:0000313" key="8">
    <source>
        <dbReference type="EMBL" id="MBB5743862.1"/>
    </source>
</evidence>
<dbReference type="EMBL" id="JACHMU010000001">
    <property type="protein sequence ID" value="MBB5743862.1"/>
    <property type="molecule type" value="Genomic_DNA"/>
</dbReference>
<keyword evidence="3 4" id="KW-0413">Isomerase</keyword>
<dbReference type="SUPFAM" id="SSF54534">
    <property type="entry name" value="FKBP-like"/>
    <property type="match status" value="1"/>
</dbReference>
<evidence type="ECO:0000256" key="3">
    <source>
        <dbReference type="ARBA" id="ARBA00023235"/>
    </source>
</evidence>
<sequence length="315" mass="32034">MRTRSLIALSTITAAALLLAGCSSSDGDDTGETDAASGDLCSATVASGPAAEGVDVDGEFGTASTATFELGEQVDAAQRTVLTEGDGAAIADGDYVSYALSAFDGETGDRLGDAGYEAGELLPVQLTAEAPMGQLIGCATVGSRLSVVFPTSADAAAQYYIVDVLDVVPTAAWGEEQEPVDGMPSVTLADDGEPTVEIPEGDAPEELEISVLKEGDGIAVEDGDTTLLQYYGVDWETGESFDSSWANGAPISIDGNTYVPGFVEALAGQKVGSQVLVVIPPALGYGEEGTSEHELAGKTLVFVIDILATVHPAAA</sequence>
<dbReference type="InterPro" id="IPR001179">
    <property type="entry name" value="PPIase_FKBP_dom"/>
</dbReference>
<keyword evidence="9" id="KW-1185">Reference proteome</keyword>
<organism evidence="8 9">
    <name type="scientific">Microbacterium ginsengiterrae</name>
    <dbReference type="NCBI Taxonomy" id="546115"/>
    <lineage>
        <taxon>Bacteria</taxon>
        <taxon>Bacillati</taxon>
        <taxon>Actinomycetota</taxon>
        <taxon>Actinomycetes</taxon>
        <taxon>Micrococcales</taxon>
        <taxon>Microbacteriaceae</taxon>
        <taxon>Microbacterium</taxon>
    </lineage>
</organism>
<evidence type="ECO:0000256" key="1">
    <source>
        <dbReference type="ARBA" id="ARBA00000971"/>
    </source>
</evidence>
<dbReference type="RefSeq" id="WP_184283845.1">
    <property type="nucleotide sequence ID" value="NZ_BAAAPG010000001.1"/>
</dbReference>
<comment type="caution">
    <text evidence="8">The sequence shown here is derived from an EMBL/GenBank/DDBJ whole genome shotgun (WGS) entry which is preliminary data.</text>
</comment>
<dbReference type="Pfam" id="PF00254">
    <property type="entry name" value="FKBP_C"/>
    <property type="match status" value="1"/>
</dbReference>
<dbReference type="InterPro" id="IPR044609">
    <property type="entry name" value="FKBP2/11"/>
</dbReference>
<evidence type="ECO:0000256" key="2">
    <source>
        <dbReference type="ARBA" id="ARBA00023110"/>
    </source>
</evidence>
<evidence type="ECO:0000256" key="4">
    <source>
        <dbReference type="PROSITE-ProRule" id="PRU00277"/>
    </source>
</evidence>
<dbReference type="GO" id="GO:0003755">
    <property type="term" value="F:peptidyl-prolyl cis-trans isomerase activity"/>
    <property type="evidence" value="ECO:0007669"/>
    <property type="project" value="UniProtKB-UniRule"/>
</dbReference>
<keyword evidence="2 4" id="KW-0697">Rotamase</keyword>
<evidence type="ECO:0000313" key="9">
    <source>
        <dbReference type="Proteomes" id="UP000517712"/>
    </source>
</evidence>
<dbReference type="PANTHER" id="PTHR45779">
    <property type="entry name" value="PEPTIDYLPROLYL ISOMERASE"/>
    <property type="match status" value="1"/>
</dbReference>
<evidence type="ECO:0000256" key="6">
    <source>
        <dbReference type="SAM" id="SignalP"/>
    </source>
</evidence>
<dbReference type="PROSITE" id="PS50059">
    <property type="entry name" value="FKBP_PPIASE"/>
    <property type="match status" value="1"/>
</dbReference>
<dbReference type="EC" id="5.2.1.8" evidence="5"/>
<evidence type="ECO:0000259" key="7">
    <source>
        <dbReference type="PROSITE" id="PS50059"/>
    </source>
</evidence>
<dbReference type="PROSITE" id="PS51257">
    <property type="entry name" value="PROKAR_LIPOPROTEIN"/>
    <property type="match status" value="1"/>
</dbReference>
<comment type="similarity">
    <text evidence="5">Belongs to the FKBP-type PPIase family.</text>
</comment>
<feature type="chain" id="PRO_5039664398" description="Peptidyl-prolyl cis-trans isomerase" evidence="6">
    <location>
        <begin position="21"/>
        <end position="315"/>
    </location>
</feature>
<protein>
    <recommendedName>
        <fullName evidence="5">Peptidyl-prolyl cis-trans isomerase</fullName>
        <ecNumber evidence="5">5.2.1.8</ecNumber>
    </recommendedName>
</protein>
<name>A0A7W9FC62_9MICO</name>
<dbReference type="Gene3D" id="3.10.50.40">
    <property type="match status" value="1"/>
</dbReference>
<gene>
    <name evidence="8" type="ORF">HD600_002359</name>
</gene>
<feature type="domain" description="PPIase FKBP-type" evidence="7">
    <location>
        <begin position="223"/>
        <end position="310"/>
    </location>
</feature>
<dbReference type="Proteomes" id="UP000517712">
    <property type="component" value="Unassembled WGS sequence"/>
</dbReference>
<feature type="signal peptide" evidence="6">
    <location>
        <begin position="1"/>
        <end position="20"/>
    </location>
</feature>
<proteinExistence type="inferred from homology"/>
<evidence type="ECO:0000256" key="5">
    <source>
        <dbReference type="RuleBase" id="RU003915"/>
    </source>
</evidence>
<dbReference type="AlphaFoldDB" id="A0A7W9FC62"/>
<keyword evidence="6" id="KW-0732">Signal</keyword>
<dbReference type="PANTHER" id="PTHR45779:SF7">
    <property type="entry name" value="PEPTIDYLPROLYL ISOMERASE"/>
    <property type="match status" value="1"/>
</dbReference>